<organism evidence="1">
    <name type="scientific">uncultured Pleomorphomonas sp</name>
    <dbReference type="NCBI Taxonomy" id="442121"/>
    <lineage>
        <taxon>Bacteria</taxon>
        <taxon>Pseudomonadati</taxon>
        <taxon>Pseudomonadota</taxon>
        <taxon>Alphaproteobacteria</taxon>
        <taxon>Hyphomicrobiales</taxon>
        <taxon>Pleomorphomonadaceae</taxon>
        <taxon>Pleomorphomonas</taxon>
        <taxon>environmental samples</taxon>
    </lineage>
</organism>
<gene>
    <name evidence="1" type="ORF">KL86PLE_40780</name>
</gene>
<dbReference type="InterPro" id="IPR014917">
    <property type="entry name" value="DUF1800"/>
</dbReference>
<proteinExistence type="predicted"/>
<protein>
    <recommendedName>
        <fullName evidence="2">DUF1800 domain-containing protein</fullName>
    </recommendedName>
</protein>
<dbReference type="AlphaFoldDB" id="A0A212LHF0"/>
<dbReference type="Pfam" id="PF08811">
    <property type="entry name" value="DUF1800"/>
    <property type="match status" value="1"/>
</dbReference>
<reference evidence="1" key="1">
    <citation type="submission" date="2016-08" db="EMBL/GenBank/DDBJ databases">
        <authorList>
            <person name="Seilhamer J.J."/>
        </authorList>
    </citation>
    <scope>NUCLEOTIDE SEQUENCE</scope>
    <source>
        <strain evidence="1">86</strain>
    </source>
</reference>
<dbReference type="RefSeq" id="WP_288196989.1">
    <property type="nucleotide sequence ID" value="NZ_LT608334.1"/>
</dbReference>
<dbReference type="EMBL" id="FMJD01000008">
    <property type="protein sequence ID" value="SCM76975.1"/>
    <property type="molecule type" value="Genomic_DNA"/>
</dbReference>
<sequence length="462" mass="50646">MSTPSRGERAFIALNRFGLGAHLGDESPDNPKGWLLGQFQAYEPKPAAMSGLPSSAEIFTTYREDSADIRDLPEAERRQARQELRQRGQKLYEAEVEARMRAALASQTPFVERLVHFWANHFAISGDEPLVTALAGSFEREAIRPHVLGRFEDMLLAVETHPAMLLYLNQNRSIGPNSLRAKRAAEQDAARKPGINENLAREILELHTLGVRTGYSQQDVTQFAFAMTGWTIAGQDGNDQTDAGTFAFKPQFHEPGPRTILGKTYGQEGMDQAEAVLRDVARSEATASHLATKLARHFVADSPPSSLVQRLQSAFVKSQGDLPTVYRALVDAPEAWEEEASKFKTPWEWSVSALRALDASPEMTTTAAQMARQLGQPVWRPQSPAGYDDIAASWAAPDALIRRVEVAQRLARKADPTLDARAAAGALIGPALSKTTATEIARAESPATAVALLLVSPEFQRR</sequence>
<name>A0A212LHF0_9HYPH</name>
<accession>A0A212LHF0</accession>
<evidence type="ECO:0008006" key="2">
    <source>
        <dbReference type="Google" id="ProtNLM"/>
    </source>
</evidence>
<evidence type="ECO:0000313" key="1">
    <source>
        <dbReference type="EMBL" id="SCM76975.1"/>
    </source>
</evidence>